<protein>
    <submittedName>
        <fullName evidence="2">Uncharacterized protein</fullName>
    </submittedName>
</protein>
<dbReference type="AlphaFoldDB" id="A0A2R5GLB8"/>
<name>A0A2R5GLB8_9STRA</name>
<organism evidence="2 3">
    <name type="scientific">Hondaea fermentalgiana</name>
    <dbReference type="NCBI Taxonomy" id="2315210"/>
    <lineage>
        <taxon>Eukaryota</taxon>
        <taxon>Sar</taxon>
        <taxon>Stramenopiles</taxon>
        <taxon>Bigyra</taxon>
        <taxon>Labyrinthulomycetes</taxon>
        <taxon>Thraustochytrida</taxon>
        <taxon>Thraustochytriidae</taxon>
        <taxon>Hondaea</taxon>
    </lineage>
</organism>
<dbReference type="InParanoid" id="A0A2R5GLB8"/>
<gene>
    <name evidence="2" type="ORF">FCC1311_078952</name>
</gene>
<dbReference type="EMBL" id="BEYU01000103">
    <property type="protein sequence ID" value="GBG31670.1"/>
    <property type="molecule type" value="Genomic_DNA"/>
</dbReference>
<accession>A0A2R5GLB8</accession>
<reference evidence="2 3" key="1">
    <citation type="submission" date="2017-12" db="EMBL/GenBank/DDBJ databases">
        <title>Sequencing, de novo assembly and annotation of complete genome of a new Thraustochytrid species, strain FCC1311.</title>
        <authorList>
            <person name="Sedici K."/>
            <person name="Godart F."/>
            <person name="Aiese Cigliano R."/>
            <person name="Sanseverino W."/>
            <person name="Barakat M."/>
            <person name="Ortet P."/>
            <person name="Marechal E."/>
            <person name="Cagnac O."/>
            <person name="Amato A."/>
        </authorList>
    </citation>
    <scope>NUCLEOTIDE SEQUENCE [LARGE SCALE GENOMIC DNA]</scope>
</reference>
<comment type="caution">
    <text evidence="2">The sequence shown here is derived from an EMBL/GenBank/DDBJ whole genome shotgun (WGS) entry which is preliminary data.</text>
</comment>
<proteinExistence type="predicted"/>
<feature type="region of interest" description="Disordered" evidence="1">
    <location>
        <begin position="33"/>
        <end position="59"/>
    </location>
</feature>
<evidence type="ECO:0000313" key="3">
    <source>
        <dbReference type="Proteomes" id="UP000241890"/>
    </source>
</evidence>
<dbReference type="Proteomes" id="UP000241890">
    <property type="component" value="Unassembled WGS sequence"/>
</dbReference>
<sequence length="119" mass="13415">MRERLMEAVPNARYSLPSVAEIQTRISAFVMESKGNTPGMAQDTRRTTGKRGRKSKVPDEVQEFLDERASANPNIKPRDVVKAIRERFQDLVGIDGVALDDDQLKRAFTAAKKRQQSLN</sequence>
<evidence type="ECO:0000256" key="1">
    <source>
        <dbReference type="SAM" id="MobiDB-lite"/>
    </source>
</evidence>
<keyword evidence="3" id="KW-1185">Reference proteome</keyword>
<evidence type="ECO:0000313" key="2">
    <source>
        <dbReference type="EMBL" id="GBG31670.1"/>
    </source>
</evidence>